<dbReference type="OrthoDB" id="9778567at2"/>
<keyword evidence="2" id="KW-0378">Hydrolase</keyword>
<proteinExistence type="predicted"/>
<evidence type="ECO:0000313" key="6">
    <source>
        <dbReference type="Proteomes" id="UP000076079"/>
    </source>
</evidence>
<reference evidence="6" key="2">
    <citation type="submission" date="2016-04" db="EMBL/GenBank/DDBJ databases">
        <title>First Complete Genome Sequence of a Subdivision 6 Acidobacterium.</title>
        <authorList>
            <person name="Huang S."/>
            <person name="Vieira S."/>
            <person name="Bunk B."/>
            <person name="Riedel T."/>
            <person name="Sproeer C."/>
            <person name="Overmann J."/>
        </authorList>
    </citation>
    <scope>NUCLEOTIDE SEQUENCE [LARGE SCALE GENOMIC DNA]</scope>
    <source>
        <strain evidence="6">DSM 100886 HEG_-6_39</strain>
    </source>
</reference>
<evidence type="ECO:0000256" key="3">
    <source>
        <dbReference type="ARBA" id="ARBA00022840"/>
    </source>
</evidence>
<dbReference type="InterPro" id="IPR010016">
    <property type="entry name" value="PxpB"/>
</dbReference>
<dbReference type="SMART" id="SM00796">
    <property type="entry name" value="AHS1"/>
    <property type="match status" value="1"/>
</dbReference>
<dbReference type="RefSeq" id="WP_110172552.1">
    <property type="nucleotide sequence ID" value="NZ_CP015136.1"/>
</dbReference>
<dbReference type="SUPFAM" id="SSF50891">
    <property type="entry name" value="Cyclophilin-like"/>
    <property type="match status" value="1"/>
</dbReference>
<name>A0A143PS84_LUTPR</name>
<dbReference type="EMBL" id="CP015136">
    <property type="protein sequence ID" value="AMY10960.1"/>
    <property type="molecule type" value="Genomic_DNA"/>
</dbReference>
<dbReference type="InterPro" id="IPR003833">
    <property type="entry name" value="CT_C_D"/>
</dbReference>
<dbReference type="STRING" id="1855912.LuPra_04204"/>
<keyword evidence="1" id="KW-0547">Nucleotide-binding</keyword>
<dbReference type="PATRIC" id="fig|1813736.3.peg.4443"/>
<reference evidence="5 6" key="1">
    <citation type="journal article" date="2016" name="Genome Announc.">
        <title>First Complete Genome Sequence of a Subdivision 6 Acidobacterium Strain.</title>
        <authorList>
            <person name="Huang S."/>
            <person name="Vieira S."/>
            <person name="Bunk B."/>
            <person name="Riedel T."/>
            <person name="Sproer C."/>
            <person name="Overmann J."/>
        </authorList>
    </citation>
    <scope>NUCLEOTIDE SEQUENCE [LARGE SCALE GENOMIC DNA]</scope>
    <source>
        <strain evidence="6">DSM 100886 HEG_-6_39</strain>
    </source>
</reference>
<dbReference type="SUPFAM" id="SSF160467">
    <property type="entry name" value="PH0987 N-terminal domain-like"/>
    <property type="match status" value="1"/>
</dbReference>
<dbReference type="NCBIfam" id="TIGR00370">
    <property type="entry name" value="5-oxoprolinase subunit PxpB"/>
    <property type="match status" value="1"/>
</dbReference>
<dbReference type="Pfam" id="PF02682">
    <property type="entry name" value="CT_C_D"/>
    <property type="match status" value="1"/>
</dbReference>
<dbReference type="Gene3D" id="2.40.100.10">
    <property type="entry name" value="Cyclophilin-like"/>
    <property type="match status" value="1"/>
</dbReference>
<evidence type="ECO:0000313" key="5">
    <source>
        <dbReference type="EMBL" id="AMY10960.1"/>
    </source>
</evidence>
<organism evidence="5 6">
    <name type="scientific">Luteitalea pratensis</name>
    <dbReference type="NCBI Taxonomy" id="1855912"/>
    <lineage>
        <taxon>Bacteria</taxon>
        <taxon>Pseudomonadati</taxon>
        <taxon>Acidobacteriota</taxon>
        <taxon>Vicinamibacteria</taxon>
        <taxon>Vicinamibacterales</taxon>
        <taxon>Vicinamibacteraceae</taxon>
        <taxon>Luteitalea</taxon>
    </lineage>
</organism>
<dbReference type="GO" id="GO:0016787">
    <property type="term" value="F:hydrolase activity"/>
    <property type="evidence" value="ECO:0007669"/>
    <property type="project" value="UniProtKB-KW"/>
</dbReference>
<dbReference type="PANTHER" id="PTHR34698:SF2">
    <property type="entry name" value="5-OXOPROLINASE SUBUNIT B"/>
    <property type="match status" value="1"/>
</dbReference>
<feature type="domain" description="Carboxyltransferase" evidence="4">
    <location>
        <begin position="5"/>
        <end position="204"/>
    </location>
</feature>
<dbReference type="PANTHER" id="PTHR34698">
    <property type="entry name" value="5-OXOPROLINASE SUBUNIT B"/>
    <property type="match status" value="1"/>
</dbReference>
<dbReference type="Proteomes" id="UP000076079">
    <property type="component" value="Chromosome"/>
</dbReference>
<keyword evidence="3" id="KW-0067">ATP-binding</keyword>
<sequence>MSDGWRLEWLGDAALSVHAIDGSPLAANAFIHRLAQRLRMAQVAGVRDVVPGMRELVVHVDPLRCDVRQVALALRATEADGEAATVGFAVEVPVVYGGEVGPDLEDVALACGLAPEEVCRRHAAVDYVVCFVGFVPGFPYLGPLDSRLHLPRRATPRPKVPPGSVAIAGAYSGIYPSASPGGWHIIGRTDMSLFDLGATPPARLAPGTRVRFVRREAASR</sequence>
<dbReference type="Gene3D" id="3.30.1360.40">
    <property type="match status" value="1"/>
</dbReference>
<dbReference type="AlphaFoldDB" id="A0A143PS84"/>
<evidence type="ECO:0000256" key="2">
    <source>
        <dbReference type="ARBA" id="ARBA00022801"/>
    </source>
</evidence>
<keyword evidence="6" id="KW-1185">Reference proteome</keyword>
<evidence type="ECO:0000256" key="1">
    <source>
        <dbReference type="ARBA" id="ARBA00022741"/>
    </source>
</evidence>
<dbReference type="InterPro" id="IPR029000">
    <property type="entry name" value="Cyclophilin-like_dom_sf"/>
</dbReference>
<evidence type="ECO:0000259" key="4">
    <source>
        <dbReference type="SMART" id="SM00796"/>
    </source>
</evidence>
<accession>A0A143PS84</accession>
<gene>
    <name evidence="5" type="primary">kipI</name>
    <name evidence="5" type="ORF">LuPra_04204</name>
</gene>
<protein>
    <submittedName>
        <fullName evidence="5">Sporulation inhibitor KipI</fullName>
    </submittedName>
</protein>
<dbReference type="KEGG" id="abac:LuPra_04204"/>
<dbReference type="GO" id="GO:0005524">
    <property type="term" value="F:ATP binding"/>
    <property type="evidence" value="ECO:0007669"/>
    <property type="project" value="UniProtKB-KW"/>
</dbReference>